<evidence type="ECO:0000313" key="2">
    <source>
        <dbReference type="EMBL" id="QGQ23928.1"/>
    </source>
</evidence>
<proteinExistence type="predicted"/>
<keyword evidence="3" id="KW-1185">Reference proteome</keyword>
<keyword evidence="1" id="KW-0472">Membrane</keyword>
<sequence length="135" mass="15019">MAINQPEENNVVEMSAEDPKDSIWMSTFMLFLIGFGLAGWIKNVIFEMWHTIIFGNKIVSDAMPIELAVGIVVAIYATCFWCDWGSYNEDSCCDGDSLVSTITAHSVQGMLWGMMVGGMSIPILLLYGLYKLFIS</sequence>
<keyword evidence="1" id="KW-1133">Transmembrane helix</keyword>
<keyword evidence="1" id="KW-0812">Transmembrane</keyword>
<evidence type="ECO:0000313" key="3">
    <source>
        <dbReference type="Proteomes" id="UP000427281"/>
    </source>
</evidence>
<feature type="transmembrane region" description="Helical" evidence="1">
    <location>
        <begin position="107"/>
        <end position="130"/>
    </location>
</feature>
<evidence type="ECO:0000256" key="1">
    <source>
        <dbReference type="SAM" id="Phobius"/>
    </source>
</evidence>
<reference evidence="2 3" key="1">
    <citation type="submission" date="2019-09" db="EMBL/GenBank/DDBJ databases">
        <title>Gimesia benthica sp. nov., a novel bacterium isolated from deep-sea water of the Northwest Indian Ocean.</title>
        <authorList>
            <person name="Dai X."/>
        </authorList>
    </citation>
    <scope>NUCLEOTIDE SEQUENCE [LARGE SCALE GENOMIC DNA]</scope>
    <source>
        <strain evidence="2 3">E7</strain>
    </source>
</reference>
<accession>A0A6I6ACR2</accession>
<dbReference type="KEGG" id="gim:F1728_15110"/>
<dbReference type="Proteomes" id="UP000427281">
    <property type="component" value="Chromosome"/>
</dbReference>
<dbReference type="EMBL" id="CP043930">
    <property type="protein sequence ID" value="QGQ23928.1"/>
    <property type="molecule type" value="Genomic_DNA"/>
</dbReference>
<feature type="transmembrane region" description="Helical" evidence="1">
    <location>
        <begin position="23"/>
        <end position="46"/>
    </location>
</feature>
<name>A0A6I6ACR2_9PLAN</name>
<dbReference type="RefSeq" id="WP_155364824.1">
    <property type="nucleotide sequence ID" value="NZ_CP043930.1"/>
</dbReference>
<dbReference type="AlphaFoldDB" id="A0A6I6ACR2"/>
<organism evidence="2 3">
    <name type="scientific">Gimesia benthica</name>
    <dbReference type="NCBI Taxonomy" id="2608982"/>
    <lineage>
        <taxon>Bacteria</taxon>
        <taxon>Pseudomonadati</taxon>
        <taxon>Planctomycetota</taxon>
        <taxon>Planctomycetia</taxon>
        <taxon>Planctomycetales</taxon>
        <taxon>Planctomycetaceae</taxon>
        <taxon>Gimesia</taxon>
    </lineage>
</organism>
<feature type="transmembrane region" description="Helical" evidence="1">
    <location>
        <begin position="67"/>
        <end position="87"/>
    </location>
</feature>
<gene>
    <name evidence="2" type="ORF">F1728_15110</name>
</gene>
<protein>
    <submittedName>
        <fullName evidence="2">Uncharacterized protein</fullName>
    </submittedName>
</protein>